<sequence>MSEEPIIACSLDGGEQQDRAEQWRRLLTTAVRSEPVERGIRFVLPVGMAGQVAGLAAAELRCCPFFEFTLRLADDRLGFEVRAPVAAAGLVADLFGT</sequence>
<evidence type="ECO:0000313" key="2">
    <source>
        <dbReference type="Proteomes" id="UP001589810"/>
    </source>
</evidence>
<keyword evidence="2" id="KW-1185">Reference proteome</keyword>
<name>A0ABV6MP08_9PSEU</name>
<dbReference type="RefSeq" id="WP_273941966.1">
    <property type="nucleotide sequence ID" value="NZ_CP097263.1"/>
</dbReference>
<dbReference type="Proteomes" id="UP001589810">
    <property type="component" value="Unassembled WGS sequence"/>
</dbReference>
<dbReference type="EMBL" id="JBHLUD010000002">
    <property type="protein sequence ID" value="MFC0541999.1"/>
    <property type="molecule type" value="Genomic_DNA"/>
</dbReference>
<gene>
    <name evidence="1" type="ORF">ACFFH7_10945</name>
</gene>
<reference evidence="1 2" key="1">
    <citation type="submission" date="2024-09" db="EMBL/GenBank/DDBJ databases">
        <authorList>
            <person name="Sun Q."/>
            <person name="Mori K."/>
        </authorList>
    </citation>
    <scope>NUCLEOTIDE SEQUENCE [LARGE SCALE GENOMIC DNA]</scope>
    <source>
        <strain evidence="1 2">TBRC 1432</strain>
    </source>
</reference>
<comment type="caution">
    <text evidence="1">The sequence shown here is derived from an EMBL/GenBank/DDBJ whole genome shotgun (WGS) entry which is preliminary data.</text>
</comment>
<proteinExistence type="predicted"/>
<accession>A0ABV6MP08</accession>
<protein>
    <submittedName>
        <fullName evidence="1">Uncharacterized protein</fullName>
    </submittedName>
</protein>
<evidence type="ECO:0000313" key="1">
    <source>
        <dbReference type="EMBL" id="MFC0541999.1"/>
    </source>
</evidence>
<organism evidence="1 2">
    <name type="scientific">Kutzneria chonburiensis</name>
    <dbReference type="NCBI Taxonomy" id="1483604"/>
    <lineage>
        <taxon>Bacteria</taxon>
        <taxon>Bacillati</taxon>
        <taxon>Actinomycetota</taxon>
        <taxon>Actinomycetes</taxon>
        <taxon>Pseudonocardiales</taxon>
        <taxon>Pseudonocardiaceae</taxon>
        <taxon>Kutzneria</taxon>
    </lineage>
</organism>